<dbReference type="InterPro" id="IPR023398">
    <property type="entry name" value="TIF_eIF4e-like"/>
</dbReference>
<feature type="compositionally biased region" description="Basic and acidic residues" evidence="2">
    <location>
        <begin position="305"/>
        <end position="320"/>
    </location>
</feature>
<dbReference type="PANTHER" id="PTHR11960:SF18">
    <property type="entry name" value="EUKARYOTIC TRANSLATION INITIATION FACTOR 4E HOMOLOGOUS PROTEIN, ISOFORM B"/>
    <property type="match status" value="1"/>
</dbReference>
<keyword evidence="1" id="KW-0648">Protein biosynthesis</keyword>
<gene>
    <name evidence="4" type="ORF">FNF29_05798</name>
</gene>
<dbReference type="PANTHER" id="PTHR11960">
    <property type="entry name" value="EUKARYOTIC TRANSLATION INITIATION FACTOR 4E RELATED"/>
    <property type="match status" value="1"/>
</dbReference>
<dbReference type="EMBL" id="VLTN01000041">
    <property type="protein sequence ID" value="KAA0149586.1"/>
    <property type="molecule type" value="Genomic_DNA"/>
</dbReference>
<dbReference type="Pfam" id="PF01652">
    <property type="entry name" value="IF4E"/>
    <property type="match status" value="1"/>
</dbReference>
<feature type="transmembrane region" description="Helical" evidence="3">
    <location>
        <begin position="418"/>
        <end position="438"/>
    </location>
</feature>
<dbReference type="Pfam" id="PF03134">
    <property type="entry name" value="TB2_DP1_HVA22"/>
    <property type="match status" value="1"/>
</dbReference>
<keyword evidence="3" id="KW-0472">Membrane</keyword>
<keyword evidence="1" id="KW-0396">Initiation factor</keyword>
<keyword evidence="3" id="KW-0812">Transmembrane</keyword>
<proteinExistence type="inferred from homology"/>
<evidence type="ECO:0000313" key="5">
    <source>
        <dbReference type="Proteomes" id="UP000323011"/>
    </source>
</evidence>
<feature type="transmembrane region" description="Helical" evidence="3">
    <location>
        <begin position="380"/>
        <end position="406"/>
    </location>
</feature>
<dbReference type="GO" id="GO:0000340">
    <property type="term" value="F:RNA 7-methylguanosine cap binding"/>
    <property type="evidence" value="ECO:0007669"/>
    <property type="project" value="TreeGrafter"/>
</dbReference>
<reference evidence="4 5" key="1">
    <citation type="submission" date="2019-07" db="EMBL/GenBank/DDBJ databases">
        <title>Genomes of Cafeteria roenbergensis.</title>
        <authorList>
            <person name="Fischer M.G."/>
            <person name="Hackl T."/>
            <person name="Roman M."/>
        </authorList>
    </citation>
    <scope>NUCLEOTIDE SEQUENCE [LARGE SCALE GENOMIC DNA]</scope>
    <source>
        <strain evidence="4 5">BVI</strain>
    </source>
</reference>
<dbReference type="GO" id="GO:0016281">
    <property type="term" value="C:eukaryotic translation initiation factor 4F complex"/>
    <property type="evidence" value="ECO:0007669"/>
    <property type="project" value="TreeGrafter"/>
</dbReference>
<protein>
    <submittedName>
        <fullName evidence="4">Uncharacterized protein</fullName>
    </submittedName>
</protein>
<dbReference type="GO" id="GO:0003743">
    <property type="term" value="F:translation initiation factor activity"/>
    <property type="evidence" value="ECO:0007669"/>
    <property type="project" value="UniProtKB-KW"/>
</dbReference>
<keyword evidence="5" id="KW-1185">Reference proteome</keyword>
<comment type="similarity">
    <text evidence="1">Belongs to the eukaryotic initiation factor 4E family.</text>
</comment>
<feature type="compositionally biased region" description="Low complexity" evidence="2">
    <location>
        <begin position="537"/>
        <end position="549"/>
    </location>
</feature>
<evidence type="ECO:0000256" key="3">
    <source>
        <dbReference type="SAM" id="Phobius"/>
    </source>
</evidence>
<name>A0A5A8C8Z0_CAFRO</name>
<dbReference type="Gene3D" id="3.30.760.10">
    <property type="entry name" value="RNA Cap, Translation Initiation Factor Eif4e"/>
    <property type="match status" value="1"/>
</dbReference>
<evidence type="ECO:0000256" key="2">
    <source>
        <dbReference type="SAM" id="MobiDB-lite"/>
    </source>
</evidence>
<dbReference type="InterPro" id="IPR004345">
    <property type="entry name" value="TB2_DP1_HVA22"/>
</dbReference>
<feature type="region of interest" description="Disordered" evidence="2">
    <location>
        <begin position="201"/>
        <end position="349"/>
    </location>
</feature>
<sequence length="549" mass="57417">MVRIGAVKKWTEAMQPLAKMTTVEEFWAVYNHTMRPSDMGPLAGYASTSLFCFRDGIKPAWEEPANAYGCKLTLRLDRELAPEAWERLLLGLVGGSFPVPGSPGDVIVPAGSSPGDEGKGPLVVGVAMSATKSDHSVAVWLRSVRDTAAIVSVRDAMCELLRIPAFVDIECKVHDRRLVETPTLPRRPGAEEAEREAGILPESHGGHHNRHGSANGSVSSDKRDARSQRRGASHASGDASRDRKHGGAAVGVAMGPSSSSGPGIASGPRRSEGARGGSRSDDRWAVLRSDGPRRQPAFASVETRGGSKDTGRNCWRDQPRRPVRMGSGDARSAPAHHLPSPAMAGAADEDGTALRVSAASWGDEPSRAEIGRLDLERRSALLGALVGAASLGIGVVYPVFASYRALHVGDAQERRRWLAVWLCLTAVGAADSSVGLLLSHSSLYAEAKLLLLLWLILPQTNGADVVYTSLLKPVLERHAPTIAAAVAKAEAAMASASATAAGALGDAAAARSADALAAASGMLSGLARQRQLPSRPAAAGTDAAQAADE</sequence>
<keyword evidence="3" id="KW-1133">Transmembrane helix</keyword>
<dbReference type="AlphaFoldDB" id="A0A5A8C8Z0"/>
<dbReference type="InterPro" id="IPR001040">
    <property type="entry name" value="TIF_eIF_4E"/>
</dbReference>
<organism evidence="4 5">
    <name type="scientific">Cafeteria roenbergensis</name>
    <name type="common">Marine flagellate</name>
    <dbReference type="NCBI Taxonomy" id="33653"/>
    <lineage>
        <taxon>Eukaryota</taxon>
        <taxon>Sar</taxon>
        <taxon>Stramenopiles</taxon>
        <taxon>Bigyra</taxon>
        <taxon>Opalozoa</taxon>
        <taxon>Bicosoecida</taxon>
        <taxon>Cafeteriaceae</taxon>
        <taxon>Cafeteria</taxon>
    </lineage>
</organism>
<keyword evidence="1" id="KW-0694">RNA-binding</keyword>
<dbReference type="SUPFAM" id="SSF55418">
    <property type="entry name" value="eIF4e-like"/>
    <property type="match status" value="1"/>
</dbReference>
<feature type="compositionally biased region" description="Basic and acidic residues" evidence="2">
    <location>
        <begin position="269"/>
        <end position="293"/>
    </location>
</feature>
<feature type="compositionally biased region" description="Low complexity" evidence="2">
    <location>
        <begin position="250"/>
        <end position="268"/>
    </location>
</feature>
<dbReference type="Proteomes" id="UP000323011">
    <property type="component" value="Unassembled WGS sequence"/>
</dbReference>
<evidence type="ECO:0000256" key="1">
    <source>
        <dbReference type="RuleBase" id="RU004374"/>
    </source>
</evidence>
<comment type="caution">
    <text evidence="4">The sequence shown here is derived from an EMBL/GenBank/DDBJ whole genome shotgun (WGS) entry which is preliminary data.</text>
</comment>
<evidence type="ECO:0000313" key="4">
    <source>
        <dbReference type="EMBL" id="KAA0149586.1"/>
    </source>
</evidence>
<feature type="region of interest" description="Disordered" evidence="2">
    <location>
        <begin position="528"/>
        <end position="549"/>
    </location>
</feature>
<accession>A0A5A8C8Z0</accession>